<dbReference type="PANTHER" id="PTHR35526">
    <property type="entry name" value="ANTI-SIGMA-F FACTOR RSBW-RELATED"/>
    <property type="match status" value="1"/>
</dbReference>
<dbReference type="EMBL" id="BDCX01000001">
    <property type="protein sequence ID" value="GAT64630.1"/>
    <property type="molecule type" value="Genomic_DNA"/>
</dbReference>
<keyword evidence="4" id="KW-1185">Reference proteome</keyword>
<dbReference type="Gene3D" id="3.30.565.10">
    <property type="entry name" value="Histidine kinase-like ATPase, C-terminal domain"/>
    <property type="match status" value="1"/>
</dbReference>
<name>A0A171B3W3_9ACTN</name>
<dbReference type="Pfam" id="PF13581">
    <property type="entry name" value="HATPase_c_2"/>
    <property type="match status" value="1"/>
</dbReference>
<reference evidence="4" key="2">
    <citation type="submission" date="2016-04" db="EMBL/GenBank/DDBJ databases">
        <title>Planomonospora sphaerica JCM9374 whole genome shotgun sequence.</title>
        <authorList>
            <person name="Suzuki T."/>
            <person name="Dohra H."/>
            <person name="Kodani S."/>
        </authorList>
    </citation>
    <scope>NUCLEOTIDE SEQUENCE [LARGE SCALE GENOMIC DNA]</scope>
    <source>
        <strain evidence="4">JCM 9374</strain>
    </source>
</reference>
<dbReference type="AlphaFoldDB" id="A0A171B3W3"/>
<dbReference type="OrthoDB" id="3871793at2"/>
<feature type="domain" description="Histidine kinase/HSP90-like ATPase" evidence="2">
    <location>
        <begin position="29"/>
        <end position="139"/>
    </location>
</feature>
<dbReference type="InterPro" id="IPR003594">
    <property type="entry name" value="HATPase_dom"/>
</dbReference>
<dbReference type="CDD" id="cd16936">
    <property type="entry name" value="HATPase_RsbW-like"/>
    <property type="match status" value="1"/>
</dbReference>
<evidence type="ECO:0000256" key="1">
    <source>
        <dbReference type="ARBA" id="ARBA00022527"/>
    </source>
</evidence>
<dbReference type="RefSeq" id="WP_068894014.1">
    <property type="nucleotide sequence ID" value="NZ_BDCX01000001.1"/>
</dbReference>
<reference evidence="3 4" key="1">
    <citation type="journal article" date="2016" name="Genome Announc.">
        <title>Draft Genome Sequence of Planomonospora sphaerica JCM9374, a Rare Actinomycete.</title>
        <authorList>
            <person name="Dohra H."/>
            <person name="Suzuki T."/>
            <person name="Inoue Y."/>
            <person name="Kodani S."/>
        </authorList>
    </citation>
    <scope>NUCLEOTIDE SEQUENCE [LARGE SCALE GENOMIC DNA]</scope>
    <source>
        <strain evidence="3 4">JCM 9374</strain>
    </source>
</reference>
<evidence type="ECO:0000313" key="4">
    <source>
        <dbReference type="Proteomes" id="UP000077701"/>
    </source>
</evidence>
<organism evidence="3 4">
    <name type="scientific">Planomonospora sphaerica</name>
    <dbReference type="NCBI Taxonomy" id="161355"/>
    <lineage>
        <taxon>Bacteria</taxon>
        <taxon>Bacillati</taxon>
        <taxon>Actinomycetota</taxon>
        <taxon>Actinomycetes</taxon>
        <taxon>Streptosporangiales</taxon>
        <taxon>Streptosporangiaceae</taxon>
        <taxon>Planomonospora</taxon>
    </lineage>
</organism>
<comment type="caution">
    <text evidence="3">The sequence shown here is derived from an EMBL/GenBank/DDBJ whole genome shotgun (WGS) entry which is preliminary data.</text>
</comment>
<sequence>MDLSEYDEELGGEPGGGICGEWVLRLAGSPEQVMRARRLVSATLGRGHPLHDDCVLLTSEIVTNAVVHSRSGRGGAFVLGISCSARGVRVSVQDEGSSSAPCVCHASAEATGGRGLPLLEALAHRWGLVRRAGSNKVWFELELEPAELPRPRLAGVR</sequence>
<dbReference type="Proteomes" id="UP000077701">
    <property type="component" value="Unassembled WGS sequence"/>
</dbReference>
<keyword evidence="3" id="KW-0808">Transferase</keyword>
<keyword evidence="1 3" id="KW-0723">Serine/threonine-protein kinase</keyword>
<proteinExistence type="predicted"/>
<protein>
    <submittedName>
        <fullName evidence="3">Serine/threonine protein kinase</fullName>
    </submittedName>
</protein>
<gene>
    <name evidence="3" type="ORF">PS9374_00260</name>
</gene>
<dbReference type="SUPFAM" id="SSF55874">
    <property type="entry name" value="ATPase domain of HSP90 chaperone/DNA topoisomerase II/histidine kinase"/>
    <property type="match status" value="1"/>
</dbReference>
<accession>A0A171B3W3</accession>
<dbReference type="GO" id="GO:0004674">
    <property type="term" value="F:protein serine/threonine kinase activity"/>
    <property type="evidence" value="ECO:0007669"/>
    <property type="project" value="UniProtKB-KW"/>
</dbReference>
<dbReference type="STRING" id="161355.PS9374_00260"/>
<dbReference type="InterPro" id="IPR036890">
    <property type="entry name" value="HATPase_C_sf"/>
</dbReference>
<dbReference type="InterPro" id="IPR050267">
    <property type="entry name" value="Anti-sigma-factor_SerPK"/>
</dbReference>
<dbReference type="PANTHER" id="PTHR35526:SF3">
    <property type="entry name" value="ANTI-SIGMA-F FACTOR RSBW"/>
    <property type="match status" value="1"/>
</dbReference>
<keyword evidence="3" id="KW-0418">Kinase</keyword>
<evidence type="ECO:0000313" key="3">
    <source>
        <dbReference type="EMBL" id="GAT64630.1"/>
    </source>
</evidence>
<evidence type="ECO:0000259" key="2">
    <source>
        <dbReference type="Pfam" id="PF13581"/>
    </source>
</evidence>